<dbReference type="InterPro" id="IPR004435">
    <property type="entry name" value="MobB_dom"/>
</dbReference>
<evidence type="ECO:0000313" key="2">
    <source>
        <dbReference type="EMBL" id="AOW46321.1"/>
    </source>
</evidence>
<dbReference type="EMBL" id="CP015164">
    <property type="protein sequence ID" value="AOW46321.1"/>
    <property type="molecule type" value="Genomic_DNA"/>
</dbReference>
<name>A0A1D8QVF1_9PROT</name>
<protein>
    <submittedName>
        <fullName evidence="2">Molybdopterin-guanine dinucleotide biosynthesis protein B</fullName>
    </submittedName>
</protein>
<evidence type="ECO:0000313" key="3">
    <source>
        <dbReference type="Proteomes" id="UP000175973"/>
    </source>
</evidence>
<dbReference type="GO" id="GO:0005525">
    <property type="term" value="F:GTP binding"/>
    <property type="evidence" value="ECO:0007669"/>
    <property type="project" value="InterPro"/>
</dbReference>
<dbReference type="PANTHER" id="PTHR40072:SF1">
    <property type="entry name" value="MOLYBDOPTERIN-GUANINE DINUCLEOTIDE BIOSYNTHESIS ADAPTER PROTEIN"/>
    <property type="match status" value="1"/>
</dbReference>
<sequence length="177" mass="19508">MISQRTQLIFGIIGRSGSGKTHLISRLLPAFCNLGLRVSTIKHTHHGVDMDKPGKDTFAHRQNGAAEVMLATPERWVLQHECNNTLPTISDLLQRMEPVDLVLVEGFHATIPTCLEVWRPTIGKTPLFPQTPGIVAVASDNSIISNVPDNLTILDMNDTMAIAAYIRTHAYAFKLSN</sequence>
<dbReference type="Proteomes" id="UP000175973">
    <property type="component" value="Chromosome"/>
</dbReference>
<dbReference type="NCBIfam" id="TIGR00176">
    <property type="entry name" value="mobB"/>
    <property type="match status" value="1"/>
</dbReference>
<reference evidence="3" key="1">
    <citation type="submission" date="2016-04" db="EMBL/GenBank/DDBJ databases">
        <authorList>
            <person name="Jeon C.O."/>
            <person name="Cho G.Y."/>
            <person name="Jeong H.I."/>
            <person name="Kim K.H."/>
        </authorList>
    </citation>
    <scope>NUCLEOTIDE SEQUENCE [LARGE SCALE GENOMIC DNA]</scope>
    <source>
        <strain evidence="3">LMG 1590</strain>
    </source>
</reference>
<dbReference type="InterPro" id="IPR027417">
    <property type="entry name" value="P-loop_NTPase"/>
</dbReference>
<feature type="domain" description="Molybdopterin-guanine dinucleotide biosynthesis protein B (MobB)" evidence="1">
    <location>
        <begin position="9"/>
        <end position="140"/>
    </location>
</feature>
<dbReference type="KEGG" id="aasc:A4S02_05520"/>
<proteinExistence type="predicted"/>
<dbReference type="PANTHER" id="PTHR40072">
    <property type="entry name" value="MOLYBDOPTERIN-GUANINE DINUCLEOTIDE BIOSYNTHESIS ADAPTER PROTEIN-RELATED"/>
    <property type="match status" value="1"/>
</dbReference>
<keyword evidence="3" id="KW-1185">Reference proteome</keyword>
<dbReference type="Gene3D" id="3.40.50.300">
    <property type="entry name" value="P-loop containing nucleotide triphosphate hydrolases"/>
    <property type="match status" value="1"/>
</dbReference>
<accession>A0A1D8QVF1</accession>
<dbReference type="CDD" id="cd03116">
    <property type="entry name" value="MobB"/>
    <property type="match status" value="1"/>
</dbReference>
<gene>
    <name evidence="2" type="ORF">A4S02_05520</name>
</gene>
<dbReference type="AlphaFoldDB" id="A0A1D8QVF1"/>
<dbReference type="SUPFAM" id="SSF52540">
    <property type="entry name" value="P-loop containing nucleoside triphosphate hydrolases"/>
    <property type="match status" value="1"/>
</dbReference>
<evidence type="ECO:0000259" key="1">
    <source>
        <dbReference type="Pfam" id="PF03205"/>
    </source>
</evidence>
<dbReference type="InterPro" id="IPR052539">
    <property type="entry name" value="MGD_biosynthesis_adapter"/>
</dbReference>
<organism evidence="2 3">
    <name type="scientific">Acetobacter ascendens</name>
    <dbReference type="NCBI Taxonomy" id="481146"/>
    <lineage>
        <taxon>Bacteria</taxon>
        <taxon>Pseudomonadati</taxon>
        <taxon>Pseudomonadota</taxon>
        <taxon>Alphaproteobacteria</taxon>
        <taxon>Acetobacterales</taxon>
        <taxon>Acetobacteraceae</taxon>
        <taxon>Acetobacter</taxon>
    </lineage>
</organism>
<dbReference type="RefSeq" id="WP_070323189.1">
    <property type="nucleotide sequence ID" value="NZ_CP015164.1"/>
</dbReference>
<dbReference type="GO" id="GO:0006777">
    <property type="term" value="P:Mo-molybdopterin cofactor biosynthetic process"/>
    <property type="evidence" value="ECO:0007669"/>
    <property type="project" value="InterPro"/>
</dbReference>
<dbReference type="Pfam" id="PF03205">
    <property type="entry name" value="MobB"/>
    <property type="match status" value="1"/>
</dbReference>